<dbReference type="KEGG" id="ntg:NSCAC_0498"/>
<dbReference type="RefSeq" id="WP_197744850.1">
    <property type="nucleotide sequence ID" value="NZ_LR778175.1"/>
</dbReference>
<keyword evidence="2" id="KW-1185">Reference proteome</keyword>
<evidence type="ECO:0000313" key="1">
    <source>
        <dbReference type="EMBL" id="CAB1275102.1"/>
    </source>
</evidence>
<evidence type="ECO:0000313" key="2">
    <source>
        <dbReference type="Proteomes" id="UP000516072"/>
    </source>
</evidence>
<gene>
    <name evidence="1" type="ORF">NSCAC_0498</name>
</gene>
<name>A0A7G1Q8B1_9GAMM</name>
<dbReference type="AlphaFoldDB" id="A0A7G1Q8B1"/>
<protein>
    <submittedName>
        <fullName evidence="1">Uncharacterized protein</fullName>
    </submittedName>
</protein>
<organism evidence="1 2">
    <name type="scientific">Candidatus Nitrosacidococcus tergens</name>
    <dbReference type="NCBI Taxonomy" id="553981"/>
    <lineage>
        <taxon>Bacteria</taxon>
        <taxon>Pseudomonadati</taxon>
        <taxon>Pseudomonadota</taxon>
        <taxon>Gammaproteobacteria</taxon>
        <taxon>Chromatiales</taxon>
        <taxon>Chromatiaceae</taxon>
        <taxon>Candidatus Nitrosacidococcus</taxon>
    </lineage>
</organism>
<dbReference type="Proteomes" id="UP000516072">
    <property type="component" value="Chromosome"/>
</dbReference>
<reference evidence="1 2" key="1">
    <citation type="submission" date="2020-03" db="EMBL/GenBank/DDBJ databases">
        <authorList>
            <person name="Picone N."/>
        </authorList>
    </citation>
    <scope>NUCLEOTIDE SEQUENCE [LARGE SCALE GENOMIC DNA]</scope>
    <source>
        <strain evidence="1">NSCAC1</strain>
    </source>
</reference>
<accession>A0A7G1Q8B1</accession>
<sequence length="146" mass="15463">MKEFMFWNRIVILFTLGVTTQVIAHDQTGTLGEDAAASDYFLVQCSSDQGGATGKLELSIYDGTTTQGGGKISAVGVFNETVATASDPNRLDDQPGAKAAVIGSNGAYNVFVHKLKNGVKNYKLTYHCKSAEGGHTGTALQTIQDQ</sequence>
<dbReference type="EMBL" id="LR778175">
    <property type="protein sequence ID" value="CAB1275102.1"/>
    <property type="molecule type" value="Genomic_DNA"/>
</dbReference>
<proteinExistence type="predicted"/>